<dbReference type="SUPFAM" id="SSF159659">
    <property type="entry name" value="Cgl1923-like"/>
    <property type="match status" value="1"/>
</dbReference>
<name>I3SJM3_MEDTR</name>
<dbReference type="Proteomes" id="UP000002051">
    <property type="component" value="Chromosome 4"/>
</dbReference>
<dbReference type="HOGENOM" id="CLU_1621422_0_0_1"/>
<comment type="similarity">
    <text evidence="3">Belongs to the PSMG2 family.</text>
</comment>
<evidence type="ECO:0000313" key="5">
    <source>
        <dbReference type="EMBL" id="KEH30359.1"/>
    </source>
</evidence>
<evidence type="ECO:0000256" key="3">
    <source>
        <dbReference type="ARBA" id="ARBA00025745"/>
    </source>
</evidence>
<organism evidence="4">
    <name type="scientific">Medicago truncatula</name>
    <name type="common">Barrel medic</name>
    <name type="synonym">Medicago tribuloides</name>
    <dbReference type="NCBI Taxonomy" id="3880"/>
    <lineage>
        <taxon>Eukaryota</taxon>
        <taxon>Viridiplantae</taxon>
        <taxon>Streptophyta</taxon>
        <taxon>Embryophyta</taxon>
        <taxon>Tracheophyta</taxon>
        <taxon>Spermatophyta</taxon>
        <taxon>Magnoliopsida</taxon>
        <taxon>eudicotyledons</taxon>
        <taxon>Gunneridae</taxon>
        <taxon>Pentapetalae</taxon>
        <taxon>rosids</taxon>
        <taxon>fabids</taxon>
        <taxon>Fabales</taxon>
        <taxon>Fabaceae</taxon>
        <taxon>Papilionoideae</taxon>
        <taxon>50 kb inversion clade</taxon>
        <taxon>NPAAA clade</taxon>
        <taxon>Hologalegina</taxon>
        <taxon>IRL clade</taxon>
        <taxon>Trifolieae</taxon>
        <taxon>Medicago</taxon>
    </lineage>
</organism>
<evidence type="ECO:0000313" key="7">
    <source>
        <dbReference type="Proteomes" id="UP000002051"/>
    </source>
</evidence>
<dbReference type="Gene3D" id="3.40.50.10900">
    <property type="entry name" value="PAC-like subunit"/>
    <property type="match status" value="1"/>
</dbReference>
<reference evidence="4" key="2">
    <citation type="submission" date="2012-05" db="EMBL/GenBank/DDBJ databases">
        <authorList>
            <person name="Krishnakumar V."/>
            <person name="Cheung F."/>
            <person name="Xiao Y."/>
            <person name="Chan A."/>
            <person name="Moskal W.A."/>
            <person name="Town C.D."/>
        </authorList>
    </citation>
    <scope>NUCLEOTIDE SEQUENCE</scope>
</reference>
<evidence type="ECO:0000256" key="2">
    <source>
        <dbReference type="ARBA" id="ARBA00023186"/>
    </source>
</evidence>
<sequence>MKFIPEEGKHLHEDCSTLILPAVSIGNVGQLTADLLVSSMGSEKVGYLDDPYVLPCVGNDAYGPFPQGDLALPLEAYDSPSNGLTVIQQRSPVIKGMMLEFAKNMADFIAGSGKKHIIILSSLDFGKWQKVDMSRFITYLVPTATEQMKTVNSLGGRNFRSMTLLKSIGNILMI</sequence>
<accession>I3SJM3</accession>
<evidence type="ECO:0000313" key="6">
    <source>
        <dbReference type="EnsemblPlants" id="KEH30359"/>
    </source>
</evidence>
<evidence type="ECO:0000256" key="1">
    <source>
        <dbReference type="ARBA" id="ARBA00019186"/>
    </source>
</evidence>
<protein>
    <recommendedName>
        <fullName evidence="1">Proteasome assembly chaperone 2</fullName>
    </recommendedName>
</protein>
<keyword evidence="7" id="KW-1185">Reference proteome</keyword>
<reference evidence="6" key="4">
    <citation type="submission" date="2015-04" db="UniProtKB">
        <authorList>
            <consortium name="EnsemblPlants"/>
        </authorList>
    </citation>
    <scope>IDENTIFICATION</scope>
    <source>
        <strain evidence="6">cv. Jemalong A17</strain>
    </source>
</reference>
<dbReference type="OrthoDB" id="10260712at2759"/>
<dbReference type="AlphaFoldDB" id="I3SJM3"/>
<dbReference type="EMBL" id="CM001220">
    <property type="protein sequence ID" value="KEH30359.1"/>
    <property type="molecule type" value="Genomic_DNA"/>
</dbReference>
<reference evidence="5 7" key="1">
    <citation type="journal article" date="2011" name="Nature">
        <title>The Medicago genome provides insight into the evolution of rhizobial symbioses.</title>
        <authorList>
            <person name="Young N.D."/>
            <person name="Debelle F."/>
            <person name="Oldroyd G.E."/>
            <person name="Geurts R."/>
            <person name="Cannon S.B."/>
            <person name="Udvardi M.K."/>
            <person name="Benedito V.A."/>
            <person name="Mayer K.F."/>
            <person name="Gouzy J."/>
            <person name="Schoof H."/>
            <person name="Van de Peer Y."/>
            <person name="Proost S."/>
            <person name="Cook D.R."/>
            <person name="Meyers B.C."/>
            <person name="Spannagl M."/>
            <person name="Cheung F."/>
            <person name="De Mita S."/>
            <person name="Krishnakumar V."/>
            <person name="Gundlach H."/>
            <person name="Zhou S."/>
            <person name="Mudge J."/>
            <person name="Bharti A.K."/>
            <person name="Murray J.D."/>
            <person name="Naoumkina M.A."/>
            <person name="Rosen B."/>
            <person name="Silverstein K.A."/>
            <person name="Tang H."/>
            <person name="Rombauts S."/>
            <person name="Zhao P.X."/>
            <person name="Zhou P."/>
            <person name="Barbe V."/>
            <person name="Bardou P."/>
            <person name="Bechner M."/>
            <person name="Bellec A."/>
            <person name="Berger A."/>
            <person name="Berges H."/>
            <person name="Bidwell S."/>
            <person name="Bisseling T."/>
            <person name="Choisne N."/>
            <person name="Couloux A."/>
            <person name="Denny R."/>
            <person name="Deshpande S."/>
            <person name="Dai X."/>
            <person name="Doyle J.J."/>
            <person name="Dudez A.M."/>
            <person name="Farmer A.D."/>
            <person name="Fouteau S."/>
            <person name="Franken C."/>
            <person name="Gibelin C."/>
            <person name="Gish J."/>
            <person name="Goldstein S."/>
            <person name="Gonzalez A.J."/>
            <person name="Green P.J."/>
            <person name="Hallab A."/>
            <person name="Hartog M."/>
            <person name="Hua A."/>
            <person name="Humphray S.J."/>
            <person name="Jeong D.H."/>
            <person name="Jing Y."/>
            <person name="Jocker A."/>
            <person name="Kenton S.M."/>
            <person name="Kim D.J."/>
            <person name="Klee K."/>
            <person name="Lai H."/>
            <person name="Lang C."/>
            <person name="Lin S."/>
            <person name="Macmil S.L."/>
            <person name="Magdelenat G."/>
            <person name="Matthews L."/>
            <person name="McCorrison J."/>
            <person name="Monaghan E.L."/>
            <person name="Mun J.H."/>
            <person name="Najar F.Z."/>
            <person name="Nicholson C."/>
            <person name="Noirot C."/>
            <person name="O'Bleness M."/>
            <person name="Paule C.R."/>
            <person name="Poulain J."/>
            <person name="Prion F."/>
            <person name="Qin B."/>
            <person name="Qu C."/>
            <person name="Retzel E.F."/>
            <person name="Riddle C."/>
            <person name="Sallet E."/>
            <person name="Samain S."/>
            <person name="Samson N."/>
            <person name="Sanders I."/>
            <person name="Saurat O."/>
            <person name="Scarpelli C."/>
            <person name="Schiex T."/>
            <person name="Segurens B."/>
            <person name="Severin A.J."/>
            <person name="Sherrier D.J."/>
            <person name="Shi R."/>
            <person name="Sims S."/>
            <person name="Singer S.R."/>
            <person name="Sinharoy S."/>
            <person name="Sterck L."/>
            <person name="Viollet A."/>
            <person name="Wang B.B."/>
            <person name="Wang K."/>
            <person name="Wang M."/>
            <person name="Wang X."/>
            <person name="Warfsmann J."/>
            <person name="Weissenbach J."/>
            <person name="White D.D."/>
            <person name="White J.D."/>
            <person name="Wiley G.B."/>
            <person name="Wincker P."/>
            <person name="Xing Y."/>
            <person name="Yang L."/>
            <person name="Yao Z."/>
            <person name="Ying F."/>
            <person name="Zhai J."/>
            <person name="Zhou L."/>
            <person name="Zuber A."/>
            <person name="Denarie J."/>
            <person name="Dixon R.A."/>
            <person name="May G.D."/>
            <person name="Schwartz D.C."/>
            <person name="Rogers J."/>
            <person name="Quetier F."/>
            <person name="Town C.D."/>
            <person name="Roe B.A."/>
        </authorList>
    </citation>
    <scope>NUCLEOTIDE SEQUENCE [LARGE SCALE GENOMIC DNA]</scope>
    <source>
        <strain evidence="5">A17</strain>
        <strain evidence="6 7">cv. Jemalong A17</strain>
    </source>
</reference>
<dbReference type="EnsemblPlants" id="KEH30359">
    <property type="protein sequence ID" value="KEH30359"/>
    <property type="gene ID" value="MTR_4g068475"/>
</dbReference>
<keyword evidence="2" id="KW-0143">Chaperone</keyword>
<dbReference type="InterPro" id="IPR038389">
    <property type="entry name" value="PSMG2_sf"/>
</dbReference>
<dbReference type="InterPro" id="IPR016562">
    <property type="entry name" value="Proteasome_assmbl_chp_2_euk"/>
</dbReference>
<dbReference type="PANTHER" id="PTHR12970">
    <property type="entry name" value="PROTEASOME ASSEMBLY CHAPERONE 2"/>
    <property type="match status" value="1"/>
</dbReference>
<dbReference type="Pfam" id="PF09754">
    <property type="entry name" value="PAC2"/>
    <property type="match status" value="1"/>
</dbReference>
<dbReference type="PANTHER" id="PTHR12970:SF1">
    <property type="entry name" value="PROTEASOME ASSEMBLY CHAPERONE 2"/>
    <property type="match status" value="1"/>
</dbReference>
<dbReference type="InterPro" id="IPR019151">
    <property type="entry name" value="Proteasome_assmbl_chaperone_2"/>
</dbReference>
<proteinExistence type="evidence at transcript level"/>
<reference evidence="5 7" key="3">
    <citation type="journal article" date="2014" name="BMC Genomics">
        <title>An improved genome release (version Mt4.0) for the model legume Medicago truncatula.</title>
        <authorList>
            <person name="Tang H."/>
            <person name="Krishnakumar V."/>
            <person name="Bidwell S."/>
            <person name="Rosen B."/>
            <person name="Chan A."/>
            <person name="Zhou S."/>
            <person name="Gentzbittel L."/>
            <person name="Childs K.L."/>
            <person name="Yandell M."/>
            <person name="Gundlach H."/>
            <person name="Mayer K.F."/>
            <person name="Schwartz D.C."/>
            <person name="Town C.D."/>
        </authorList>
    </citation>
    <scope>GENOME REANNOTATION</scope>
    <source>
        <strain evidence="5">A17</strain>
        <strain evidence="6 7">cv. Jemalong A17</strain>
    </source>
</reference>
<dbReference type="FunFam" id="3.40.50.10900:FF:000004">
    <property type="entry name" value="Proteasome assembly chaperone 2"/>
    <property type="match status" value="1"/>
</dbReference>
<evidence type="ECO:0000313" key="4">
    <source>
        <dbReference type="EMBL" id="AFK40465.1"/>
    </source>
</evidence>
<gene>
    <name evidence="6" type="primary">25492682</name>
    <name evidence="5" type="ordered locus">MTR_4g068475</name>
</gene>
<dbReference type="EMBL" id="BT140670">
    <property type="protein sequence ID" value="AFK40465.1"/>
    <property type="molecule type" value="mRNA"/>
</dbReference>